<feature type="domain" description="F5/8 type C" evidence="1">
    <location>
        <begin position="35"/>
        <end position="136"/>
    </location>
</feature>
<proteinExistence type="predicted"/>
<accession>A0ABN7B6N5</accession>
<dbReference type="Gene3D" id="2.60.120.260">
    <property type="entry name" value="Galactose-binding domain-like"/>
    <property type="match status" value="1"/>
</dbReference>
<dbReference type="Proteomes" id="UP001307889">
    <property type="component" value="Chromosome 11"/>
</dbReference>
<reference evidence="2 3" key="1">
    <citation type="submission" date="2023-09" db="EMBL/GenBank/DDBJ databases">
        <title>Nesidiocoris tenuis whole genome shotgun sequence.</title>
        <authorList>
            <person name="Shibata T."/>
            <person name="Shimoda M."/>
            <person name="Kobayashi T."/>
            <person name="Uehara T."/>
        </authorList>
    </citation>
    <scope>NUCLEOTIDE SEQUENCE [LARGE SCALE GENOMIC DNA]</scope>
    <source>
        <strain evidence="2 3">Japan</strain>
    </source>
</reference>
<evidence type="ECO:0000313" key="3">
    <source>
        <dbReference type="Proteomes" id="UP001307889"/>
    </source>
</evidence>
<evidence type="ECO:0000313" key="2">
    <source>
        <dbReference type="EMBL" id="BES99933.1"/>
    </source>
</evidence>
<sequence length="163" mass="18211">MVGMKSSDFLVFTQVPDAMGLTIDMKSELESCTVSSVQNRDVKQFSKKHLFDGDLETCWSSDQGLPQWISINLKEPVALCALKMQFQGGFAGQHCSILADGGNNTDFYPEDNNSVQSFQLPKNCRGKNVKITFNSSTDFFGRIVIYGLWLEKCEDSCEHSKSD</sequence>
<protein>
    <recommendedName>
        <fullName evidence="1">F5/8 type C domain-containing protein</fullName>
    </recommendedName>
</protein>
<dbReference type="InterPro" id="IPR008979">
    <property type="entry name" value="Galactose-bd-like_sf"/>
</dbReference>
<dbReference type="SUPFAM" id="SSF49785">
    <property type="entry name" value="Galactose-binding domain-like"/>
    <property type="match status" value="1"/>
</dbReference>
<gene>
    <name evidence="2" type="ORF">NTJ_12750</name>
</gene>
<name>A0ABN7B6N5_9HEMI</name>
<dbReference type="EMBL" id="AP028919">
    <property type="protein sequence ID" value="BES99933.1"/>
    <property type="molecule type" value="Genomic_DNA"/>
</dbReference>
<keyword evidence="3" id="KW-1185">Reference proteome</keyword>
<dbReference type="Pfam" id="PF00754">
    <property type="entry name" value="F5_F8_type_C"/>
    <property type="match status" value="1"/>
</dbReference>
<organism evidence="2 3">
    <name type="scientific">Nesidiocoris tenuis</name>
    <dbReference type="NCBI Taxonomy" id="355587"/>
    <lineage>
        <taxon>Eukaryota</taxon>
        <taxon>Metazoa</taxon>
        <taxon>Ecdysozoa</taxon>
        <taxon>Arthropoda</taxon>
        <taxon>Hexapoda</taxon>
        <taxon>Insecta</taxon>
        <taxon>Pterygota</taxon>
        <taxon>Neoptera</taxon>
        <taxon>Paraneoptera</taxon>
        <taxon>Hemiptera</taxon>
        <taxon>Heteroptera</taxon>
        <taxon>Panheteroptera</taxon>
        <taxon>Cimicomorpha</taxon>
        <taxon>Miridae</taxon>
        <taxon>Dicyphina</taxon>
        <taxon>Nesidiocoris</taxon>
    </lineage>
</organism>
<evidence type="ECO:0000259" key="1">
    <source>
        <dbReference type="Pfam" id="PF00754"/>
    </source>
</evidence>
<dbReference type="InterPro" id="IPR000421">
    <property type="entry name" value="FA58C"/>
</dbReference>